<name>A0AB39CN82_9BURK</name>
<dbReference type="PANTHER" id="PTHR30547:SF0">
    <property type="entry name" value="BLR8175 PROTEIN"/>
    <property type="match status" value="1"/>
</dbReference>
<dbReference type="InterPro" id="IPR041527">
    <property type="entry name" value="YhcG_N"/>
</dbReference>
<organism evidence="2">
    <name type="scientific">Castellaniella ginsengisoli</name>
    <dbReference type="NCBI Taxonomy" id="546114"/>
    <lineage>
        <taxon>Bacteria</taxon>
        <taxon>Pseudomonadati</taxon>
        <taxon>Pseudomonadota</taxon>
        <taxon>Betaproteobacteria</taxon>
        <taxon>Burkholderiales</taxon>
        <taxon>Alcaligenaceae</taxon>
        <taxon>Castellaniella</taxon>
    </lineage>
</organism>
<dbReference type="EMBL" id="CP158252">
    <property type="protein sequence ID" value="XDJ43430.1"/>
    <property type="molecule type" value="Genomic_DNA"/>
</dbReference>
<sequence>MGRVVLENRQRHSGATDQQGWGAMEVDRLSQDLRSAVPEIQGFSVRNFKYMRGFAMGWSDLQFVQQVLPKLPWGHNLVLLDKLPGPQTRKWYAAQAIEHNWLRNVLVMQIEKHLAEGVAAFMRFRVEGRYE</sequence>
<feature type="domain" description="YhcG N-terminal" evidence="1">
    <location>
        <begin position="14"/>
        <end position="114"/>
    </location>
</feature>
<evidence type="ECO:0000259" key="1">
    <source>
        <dbReference type="Pfam" id="PF17761"/>
    </source>
</evidence>
<proteinExistence type="predicted"/>
<dbReference type="Pfam" id="PF17761">
    <property type="entry name" value="DUF1016_N"/>
    <property type="match status" value="1"/>
</dbReference>
<reference evidence="2" key="1">
    <citation type="submission" date="2024-05" db="EMBL/GenBank/DDBJ databases">
        <authorList>
            <person name="Luo Y.-C."/>
            <person name="Nicholds J."/>
            <person name="Mortimer T."/>
            <person name="Maboni G."/>
        </authorList>
    </citation>
    <scope>NUCLEOTIDE SEQUENCE</scope>
    <source>
        <strain evidence="2">153920</strain>
    </source>
</reference>
<evidence type="ECO:0000313" key="2">
    <source>
        <dbReference type="EMBL" id="XDJ43430.1"/>
    </source>
</evidence>
<dbReference type="InterPro" id="IPR053148">
    <property type="entry name" value="PD-DEXK-like_domain"/>
</dbReference>
<protein>
    <submittedName>
        <fullName evidence="2">DUF1016 N-terminal domain-containing protein</fullName>
    </submittedName>
</protein>
<accession>A0AB39CN82</accession>
<gene>
    <name evidence="2" type="ORF">ABRY99_00500</name>
</gene>
<dbReference type="PANTHER" id="PTHR30547">
    <property type="entry name" value="UNCHARACTERIZED PROTEIN YHCG-RELATED"/>
    <property type="match status" value="1"/>
</dbReference>
<dbReference type="AlphaFoldDB" id="A0AB39CN82"/>